<organism evidence="2 3">
    <name type="scientific">Acinetobacter towneri</name>
    <dbReference type="NCBI Taxonomy" id="202956"/>
    <lineage>
        <taxon>Bacteria</taxon>
        <taxon>Pseudomonadati</taxon>
        <taxon>Pseudomonadota</taxon>
        <taxon>Gammaproteobacteria</taxon>
        <taxon>Moraxellales</taxon>
        <taxon>Moraxellaceae</taxon>
        <taxon>Acinetobacter</taxon>
    </lineage>
</organism>
<accession>A0AAP9GV11</accession>
<gene>
    <name evidence="2" type="ORF">GJD93_03770</name>
</gene>
<feature type="chain" id="PRO_5043007702" description="Lipoprotein" evidence="1">
    <location>
        <begin position="23"/>
        <end position="208"/>
    </location>
</feature>
<feature type="signal peptide" evidence="1">
    <location>
        <begin position="1"/>
        <end position="22"/>
    </location>
</feature>
<evidence type="ECO:0000256" key="1">
    <source>
        <dbReference type="SAM" id="SignalP"/>
    </source>
</evidence>
<dbReference type="RefSeq" id="WP_154320361.1">
    <property type="nucleotide sequence ID" value="NZ_CP046045.1"/>
</dbReference>
<evidence type="ECO:0000313" key="2">
    <source>
        <dbReference type="EMBL" id="QGM26862.1"/>
    </source>
</evidence>
<reference evidence="3" key="1">
    <citation type="submission" date="2019-11" db="EMBL/GenBank/DDBJ databases">
        <title>Escherichia coli 1916D6.</title>
        <authorList>
            <person name="Yao H."/>
            <person name="Du X."/>
            <person name="Yu R."/>
            <person name="Li A."/>
        </authorList>
    </citation>
    <scope>NUCLEOTIDE SEQUENCE [LARGE SCALE GENOMIC DNA]</scope>
    <source>
        <strain evidence="3">19110F47</strain>
    </source>
</reference>
<dbReference type="AlphaFoldDB" id="A0AAP9GV11"/>
<sequence>MKQMTKIALLGASVLGMGILTACQTSNDLTERQQTRMFKQHYAQDGQRFSPEQREQYRAMRAEHRAFRGQMQQACDNKAVGTNLQLKVGDQTLAGTCTMRFQPDRQSFKQHRQYVIQQHQAMRAKMPRMQQRGEMLTDAQRAEMTKRYDQRLAQHQAHQKAMRAACEGKMHGQHVQVKLGELQLKGQCLVRFQPNQPMQQMRISPTSR</sequence>
<keyword evidence="1" id="KW-0732">Signal</keyword>
<name>A0AAP9GV11_9GAMM</name>
<dbReference type="Proteomes" id="UP000405075">
    <property type="component" value="Chromosome"/>
</dbReference>
<evidence type="ECO:0008006" key="4">
    <source>
        <dbReference type="Google" id="ProtNLM"/>
    </source>
</evidence>
<dbReference type="PROSITE" id="PS51257">
    <property type="entry name" value="PROKAR_LIPOPROTEIN"/>
    <property type="match status" value="1"/>
</dbReference>
<protein>
    <recommendedName>
        <fullName evidence="4">Lipoprotein</fullName>
    </recommendedName>
</protein>
<proteinExistence type="predicted"/>
<evidence type="ECO:0000313" key="3">
    <source>
        <dbReference type="Proteomes" id="UP000405075"/>
    </source>
</evidence>
<dbReference type="EMBL" id="CP046045">
    <property type="protein sequence ID" value="QGM26862.1"/>
    <property type="molecule type" value="Genomic_DNA"/>
</dbReference>